<dbReference type="Proteomes" id="UP000612808">
    <property type="component" value="Unassembled WGS sequence"/>
</dbReference>
<dbReference type="SUPFAM" id="SSF51445">
    <property type="entry name" value="(Trans)glycosidases"/>
    <property type="match status" value="1"/>
</dbReference>
<evidence type="ECO:0000256" key="2">
    <source>
        <dbReference type="ARBA" id="ARBA00023295"/>
    </source>
</evidence>
<evidence type="ECO:0000313" key="6">
    <source>
        <dbReference type="Proteomes" id="UP000612808"/>
    </source>
</evidence>
<evidence type="ECO:0000256" key="1">
    <source>
        <dbReference type="ARBA" id="ARBA00022801"/>
    </source>
</evidence>
<keyword evidence="2 3" id="KW-0326">Glycosidase</keyword>
<comment type="caution">
    <text evidence="5">The sequence shown here is derived from an EMBL/GenBank/DDBJ whole genome shotgun (WGS) entry which is preliminary data.</text>
</comment>
<feature type="domain" description="Glycoside hydrolase family 5" evidence="4">
    <location>
        <begin position="36"/>
        <end position="336"/>
    </location>
</feature>
<keyword evidence="1 3" id="KW-0378">Hydrolase</keyword>
<name>A0A8J3J879_9ACTN</name>
<accession>A0A8J3J879</accession>
<sequence length="367" mass="39470">MLALLLVLGACAVSPPRHLELAASVTGLHVQRNELVDGAGKTVRLTGFNHSGAEYACVEGWGIFDGAADPTAGMASWAGANAVRLPLNEQCWLGLGTDPRYSGEAYRRAVSGLVSELSARHFAVILDLHRSAPGTARSLNQEPMPDRDHSLDFWHSVASTFGHSSTVLFDLFNEPAPYAPENSARAWRCWRDGGCVLHSTNGGGDYVAAGMNELIATVRATGARNVVLAGGIDYAEQLDDWQRYAPEDPAHNVAASFHDYSFNTVCAGPRCYDTVLSRLAAAVPLVVGEIGPDLDLSADAADAHCPPDAVHGTAWATTAFDWMDAHRISYTAWTWNTWPSCWSLVRDWSGTPTPTWGAFVRGRLAHG</sequence>
<organism evidence="5 6">
    <name type="scientific">Actinocatenispora rupis</name>
    <dbReference type="NCBI Taxonomy" id="519421"/>
    <lineage>
        <taxon>Bacteria</taxon>
        <taxon>Bacillati</taxon>
        <taxon>Actinomycetota</taxon>
        <taxon>Actinomycetes</taxon>
        <taxon>Micromonosporales</taxon>
        <taxon>Micromonosporaceae</taxon>
        <taxon>Actinocatenispora</taxon>
    </lineage>
</organism>
<comment type="similarity">
    <text evidence="3">Belongs to the glycosyl hydrolase 5 (cellulase A) family.</text>
</comment>
<dbReference type="InterPro" id="IPR001547">
    <property type="entry name" value="Glyco_hydro_5"/>
</dbReference>
<dbReference type="EMBL" id="BOMB01000015">
    <property type="protein sequence ID" value="GID11919.1"/>
    <property type="molecule type" value="Genomic_DNA"/>
</dbReference>
<dbReference type="Pfam" id="PF00150">
    <property type="entry name" value="Cellulase"/>
    <property type="match status" value="1"/>
</dbReference>
<dbReference type="Gene3D" id="3.20.20.80">
    <property type="entry name" value="Glycosidases"/>
    <property type="match status" value="1"/>
</dbReference>
<protein>
    <recommendedName>
        <fullName evidence="4">Glycoside hydrolase family 5 domain-containing protein</fullName>
    </recommendedName>
</protein>
<reference evidence="5" key="1">
    <citation type="submission" date="2021-01" db="EMBL/GenBank/DDBJ databases">
        <title>Whole genome shotgun sequence of Actinocatenispora rupis NBRC 107355.</title>
        <authorList>
            <person name="Komaki H."/>
            <person name="Tamura T."/>
        </authorList>
    </citation>
    <scope>NUCLEOTIDE SEQUENCE</scope>
    <source>
        <strain evidence="5">NBRC 107355</strain>
    </source>
</reference>
<dbReference type="GO" id="GO:0004553">
    <property type="term" value="F:hydrolase activity, hydrolyzing O-glycosyl compounds"/>
    <property type="evidence" value="ECO:0007669"/>
    <property type="project" value="InterPro"/>
</dbReference>
<dbReference type="RefSeq" id="WP_203657908.1">
    <property type="nucleotide sequence ID" value="NZ_BAAAZM010000005.1"/>
</dbReference>
<evidence type="ECO:0000313" key="5">
    <source>
        <dbReference type="EMBL" id="GID11919.1"/>
    </source>
</evidence>
<dbReference type="GO" id="GO:0009251">
    <property type="term" value="P:glucan catabolic process"/>
    <property type="evidence" value="ECO:0007669"/>
    <property type="project" value="TreeGrafter"/>
</dbReference>
<dbReference type="PANTHER" id="PTHR34142:SF1">
    <property type="entry name" value="GLYCOSIDE HYDROLASE FAMILY 5 DOMAIN-CONTAINING PROTEIN"/>
    <property type="match status" value="1"/>
</dbReference>
<keyword evidence="6" id="KW-1185">Reference proteome</keyword>
<proteinExistence type="inferred from homology"/>
<evidence type="ECO:0000256" key="3">
    <source>
        <dbReference type="RuleBase" id="RU361153"/>
    </source>
</evidence>
<evidence type="ECO:0000259" key="4">
    <source>
        <dbReference type="Pfam" id="PF00150"/>
    </source>
</evidence>
<gene>
    <name evidence="5" type="ORF">Aru02nite_28080</name>
</gene>
<dbReference type="InterPro" id="IPR017853">
    <property type="entry name" value="GH"/>
</dbReference>
<dbReference type="PANTHER" id="PTHR34142">
    <property type="entry name" value="ENDO-BETA-1,4-GLUCANASE A"/>
    <property type="match status" value="1"/>
</dbReference>
<dbReference type="AlphaFoldDB" id="A0A8J3J879"/>